<keyword evidence="4" id="KW-0804">Transcription</keyword>
<sequence>MPGLWKQSLPAGILNRSNFTDNSKRMRKIKVFCYDPDATDSSSDDEARCLQRRKPCGLKKHFVQEIDLPLSSIQGTHTEPEISYRYSNNGAKAPEKKRRILAKPTRRAPASKCRGVRQRKWGKWAAEIWHPIKGVRIWLGTYNTAVEAAKAYEDKRVEFEALLAAQKSQIDASLPTNPLVSEDSEGVLSHNSPASVLEMDASASHMINSGKGTNMPNQREGPSVGKLPIEEQFESVGQDLDFEKELGSLFINDFGKLFDQFGSFEDLQACGFDGDVSSDLLDFNLELGKEELAWIEEPLNMAC</sequence>
<dbReference type="InterPro" id="IPR016177">
    <property type="entry name" value="DNA-bd_dom_sf"/>
</dbReference>
<evidence type="ECO:0000256" key="1">
    <source>
        <dbReference type="ARBA" id="ARBA00004123"/>
    </source>
</evidence>
<dbReference type="SUPFAM" id="SSF54171">
    <property type="entry name" value="DNA-binding domain"/>
    <property type="match status" value="1"/>
</dbReference>
<dbReference type="EMBL" id="BSYO01000033">
    <property type="protein sequence ID" value="GMH27509.1"/>
    <property type="molecule type" value="Genomic_DNA"/>
</dbReference>
<comment type="caution">
    <text evidence="7">The sequence shown here is derived from an EMBL/GenBank/DDBJ whole genome shotgun (WGS) entry which is preliminary data.</text>
</comment>
<keyword evidence="3" id="KW-0238">DNA-binding</keyword>
<evidence type="ECO:0000256" key="5">
    <source>
        <dbReference type="ARBA" id="ARBA00023242"/>
    </source>
</evidence>
<dbReference type="InterPro" id="IPR001471">
    <property type="entry name" value="AP2/ERF_dom"/>
</dbReference>
<dbReference type="PRINTS" id="PR00367">
    <property type="entry name" value="ETHRSPELEMNT"/>
</dbReference>
<dbReference type="SMART" id="SM00380">
    <property type="entry name" value="AP2"/>
    <property type="match status" value="1"/>
</dbReference>
<gene>
    <name evidence="7" type="ORF">Nepgr_029352</name>
</gene>
<dbReference type="Proteomes" id="UP001279734">
    <property type="component" value="Unassembled WGS sequence"/>
</dbReference>
<proteinExistence type="predicted"/>
<accession>A0AAD3Y4Z4</accession>
<evidence type="ECO:0000313" key="7">
    <source>
        <dbReference type="EMBL" id="GMH27509.1"/>
    </source>
</evidence>
<evidence type="ECO:0000256" key="4">
    <source>
        <dbReference type="ARBA" id="ARBA00023163"/>
    </source>
</evidence>
<organism evidence="7 8">
    <name type="scientific">Nepenthes gracilis</name>
    <name type="common">Slender pitcher plant</name>
    <dbReference type="NCBI Taxonomy" id="150966"/>
    <lineage>
        <taxon>Eukaryota</taxon>
        <taxon>Viridiplantae</taxon>
        <taxon>Streptophyta</taxon>
        <taxon>Embryophyta</taxon>
        <taxon>Tracheophyta</taxon>
        <taxon>Spermatophyta</taxon>
        <taxon>Magnoliopsida</taxon>
        <taxon>eudicotyledons</taxon>
        <taxon>Gunneridae</taxon>
        <taxon>Pentapetalae</taxon>
        <taxon>Caryophyllales</taxon>
        <taxon>Nepenthaceae</taxon>
        <taxon>Nepenthes</taxon>
    </lineage>
</organism>
<feature type="domain" description="AP2/ERF" evidence="6">
    <location>
        <begin position="112"/>
        <end position="175"/>
    </location>
</feature>
<dbReference type="InterPro" id="IPR036955">
    <property type="entry name" value="AP2/ERF_dom_sf"/>
</dbReference>
<dbReference type="InterPro" id="IPR050913">
    <property type="entry name" value="AP2/ERF_ERF"/>
</dbReference>
<dbReference type="PROSITE" id="PS51032">
    <property type="entry name" value="AP2_ERF"/>
    <property type="match status" value="1"/>
</dbReference>
<keyword evidence="2" id="KW-0805">Transcription regulation</keyword>
<dbReference type="Gene3D" id="3.30.730.10">
    <property type="entry name" value="AP2/ERF domain"/>
    <property type="match status" value="1"/>
</dbReference>
<dbReference type="GO" id="GO:0003700">
    <property type="term" value="F:DNA-binding transcription factor activity"/>
    <property type="evidence" value="ECO:0007669"/>
    <property type="project" value="InterPro"/>
</dbReference>
<reference evidence="7" key="1">
    <citation type="submission" date="2023-05" db="EMBL/GenBank/DDBJ databases">
        <title>Nepenthes gracilis genome sequencing.</title>
        <authorList>
            <person name="Fukushima K."/>
        </authorList>
    </citation>
    <scope>NUCLEOTIDE SEQUENCE</scope>
    <source>
        <strain evidence="7">SING2019-196</strain>
    </source>
</reference>
<keyword evidence="8" id="KW-1185">Reference proteome</keyword>
<dbReference type="Pfam" id="PF00847">
    <property type="entry name" value="AP2"/>
    <property type="match status" value="1"/>
</dbReference>
<comment type="subcellular location">
    <subcellularLocation>
        <location evidence="1">Nucleus</location>
    </subcellularLocation>
</comment>
<evidence type="ECO:0000256" key="3">
    <source>
        <dbReference type="ARBA" id="ARBA00023125"/>
    </source>
</evidence>
<dbReference type="PANTHER" id="PTHR31194">
    <property type="entry name" value="SHN SHINE , DNA BINDING / TRANSCRIPTION FACTOR"/>
    <property type="match status" value="1"/>
</dbReference>
<dbReference type="CDD" id="cd00018">
    <property type="entry name" value="AP2"/>
    <property type="match status" value="1"/>
</dbReference>
<name>A0AAD3Y4Z4_NEPGR</name>
<evidence type="ECO:0000313" key="8">
    <source>
        <dbReference type="Proteomes" id="UP001279734"/>
    </source>
</evidence>
<dbReference type="PANTHER" id="PTHR31194:SF62">
    <property type="entry name" value="ETHYLENE-RESPONSIVE TRANSCRIPTION FACTOR ERF118"/>
    <property type="match status" value="1"/>
</dbReference>
<dbReference type="AlphaFoldDB" id="A0AAD3Y4Z4"/>
<protein>
    <recommendedName>
        <fullName evidence="6">AP2/ERF domain-containing protein</fullName>
    </recommendedName>
</protein>
<evidence type="ECO:0000256" key="2">
    <source>
        <dbReference type="ARBA" id="ARBA00023015"/>
    </source>
</evidence>
<dbReference type="GO" id="GO:0005634">
    <property type="term" value="C:nucleus"/>
    <property type="evidence" value="ECO:0007669"/>
    <property type="project" value="UniProtKB-SubCell"/>
</dbReference>
<keyword evidence="5" id="KW-0539">Nucleus</keyword>
<dbReference type="GO" id="GO:0003677">
    <property type="term" value="F:DNA binding"/>
    <property type="evidence" value="ECO:0007669"/>
    <property type="project" value="UniProtKB-KW"/>
</dbReference>
<evidence type="ECO:0000259" key="6">
    <source>
        <dbReference type="PROSITE" id="PS51032"/>
    </source>
</evidence>